<feature type="transmembrane region" description="Helical" evidence="1">
    <location>
        <begin position="33"/>
        <end position="52"/>
    </location>
</feature>
<sequence length="101" mass="10572">MVFSMGTLYIFLSGAPLVAKSFGVESAIAVGALMGLVPGAFVLGSTFAGRYGKNYAPPVLMASGRILTLSGLSVGILLFYFAFIMWRPSSCPVPLSGWETA</sequence>
<reference evidence="2 3" key="1">
    <citation type="submission" date="2018-02" db="EMBL/GenBank/DDBJ databases">
        <title>The draft genome of Phyllobacterium sp. 1N-3.</title>
        <authorList>
            <person name="Liu L."/>
            <person name="Li L."/>
            <person name="Zhang X."/>
            <person name="Wang T."/>
            <person name="Liang L."/>
        </authorList>
    </citation>
    <scope>NUCLEOTIDE SEQUENCE [LARGE SCALE GENOMIC DNA]</scope>
    <source>
        <strain evidence="2 3">1N-3</strain>
    </source>
</reference>
<evidence type="ECO:0000256" key="1">
    <source>
        <dbReference type="SAM" id="Phobius"/>
    </source>
</evidence>
<keyword evidence="3" id="KW-1185">Reference proteome</keyword>
<evidence type="ECO:0000313" key="2">
    <source>
        <dbReference type="EMBL" id="PRD43507.1"/>
    </source>
</evidence>
<keyword evidence="1" id="KW-0472">Membrane</keyword>
<feature type="transmembrane region" description="Helical" evidence="1">
    <location>
        <begin position="64"/>
        <end position="86"/>
    </location>
</feature>
<gene>
    <name evidence="2" type="ORF">C5748_09535</name>
</gene>
<dbReference type="Proteomes" id="UP000239434">
    <property type="component" value="Unassembled WGS sequence"/>
</dbReference>
<evidence type="ECO:0000313" key="3">
    <source>
        <dbReference type="Proteomes" id="UP000239434"/>
    </source>
</evidence>
<name>A0A2S9ISK9_9HYPH</name>
<accession>A0A2S9ISK9</accession>
<organism evidence="2 3">
    <name type="scientific">Phyllobacterium phragmitis</name>
    <dbReference type="NCBI Taxonomy" id="2670329"/>
    <lineage>
        <taxon>Bacteria</taxon>
        <taxon>Pseudomonadati</taxon>
        <taxon>Pseudomonadota</taxon>
        <taxon>Alphaproteobacteria</taxon>
        <taxon>Hyphomicrobiales</taxon>
        <taxon>Phyllobacteriaceae</taxon>
        <taxon>Phyllobacterium</taxon>
    </lineage>
</organism>
<proteinExistence type="predicted"/>
<protein>
    <submittedName>
        <fullName evidence="2">Uncharacterized protein</fullName>
    </submittedName>
</protein>
<dbReference type="AlphaFoldDB" id="A0A2S9ISK9"/>
<keyword evidence="1" id="KW-0812">Transmembrane</keyword>
<keyword evidence="1" id="KW-1133">Transmembrane helix</keyword>
<dbReference type="EMBL" id="PVBR01000006">
    <property type="protein sequence ID" value="PRD43507.1"/>
    <property type="molecule type" value="Genomic_DNA"/>
</dbReference>
<comment type="caution">
    <text evidence="2">The sequence shown here is derived from an EMBL/GenBank/DDBJ whole genome shotgun (WGS) entry which is preliminary data.</text>
</comment>